<name>B7HPR3_BACC7</name>
<sequence length="38" mass="4451">MGWMFSFIPLSALDEKRLIASFEEWYIKIKGGLHVHLS</sequence>
<gene>
    <name evidence="1" type="ordered locus">BCAH187_A4497</name>
</gene>
<dbReference type="EMBL" id="CP001177">
    <property type="protein sequence ID" value="ACJ78074.1"/>
    <property type="molecule type" value="Genomic_DNA"/>
</dbReference>
<evidence type="ECO:0000313" key="1">
    <source>
        <dbReference type="EMBL" id="ACJ78074.1"/>
    </source>
</evidence>
<proteinExistence type="predicted"/>
<dbReference type="Proteomes" id="UP000002214">
    <property type="component" value="Chromosome"/>
</dbReference>
<dbReference type="HOGENOM" id="CLU_3324087_0_0_9"/>
<organism evidence="1 2">
    <name type="scientific">Bacillus cereus (strain AH187)</name>
    <dbReference type="NCBI Taxonomy" id="405534"/>
    <lineage>
        <taxon>Bacteria</taxon>
        <taxon>Bacillati</taxon>
        <taxon>Bacillota</taxon>
        <taxon>Bacilli</taxon>
        <taxon>Bacillales</taxon>
        <taxon>Bacillaceae</taxon>
        <taxon>Bacillus</taxon>
        <taxon>Bacillus cereus group</taxon>
    </lineage>
</organism>
<accession>B7HPR3</accession>
<dbReference type="KEGG" id="bcr:BCAH187_A4497"/>
<reference evidence="1 2" key="1">
    <citation type="submission" date="2008-10" db="EMBL/GenBank/DDBJ databases">
        <title>Genome sequence of Bacillus cereus AH187.</title>
        <authorList>
            <person name="Dodson R.J."/>
            <person name="Durkin A.S."/>
            <person name="Rosovitz M.J."/>
            <person name="Rasko D.A."/>
            <person name="Kolsto A.B."/>
            <person name="Okstad O.A."/>
            <person name="Ravel J."/>
            <person name="Sutton G."/>
        </authorList>
    </citation>
    <scope>NUCLEOTIDE SEQUENCE [LARGE SCALE GENOMIC DNA]</scope>
    <source>
        <strain evidence="1 2">AH187</strain>
    </source>
</reference>
<dbReference type="AlphaFoldDB" id="B7HPR3"/>
<evidence type="ECO:0000313" key="2">
    <source>
        <dbReference type="Proteomes" id="UP000002214"/>
    </source>
</evidence>
<protein>
    <submittedName>
        <fullName evidence="1">Uncharacterized protein</fullName>
    </submittedName>
</protein>